<feature type="region of interest" description="Disordered" evidence="1">
    <location>
        <begin position="597"/>
        <end position="617"/>
    </location>
</feature>
<evidence type="ECO:0000313" key="2">
    <source>
        <dbReference type="EMBL" id="KAJ8888944.1"/>
    </source>
</evidence>
<reference evidence="2 3" key="1">
    <citation type="submission" date="2023-02" db="EMBL/GenBank/DDBJ databases">
        <title>LHISI_Scaffold_Assembly.</title>
        <authorList>
            <person name="Stuart O.P."/>
            <person name="Cleave R."/>
            <person name="Magrath M.J.L."/>
            <person name="Mikheyev A.S."/>
        </authorList>
    </citation>
    <scope>NUCLEOTIDE SEQUENCE [LARGE SCALE GENOMIC DNA]</scope>
    <source>
        <strain evidence="2">Daus_M_001</strain>
        <tissue evidence="2">Leg muscle</tissue>
    </source>
</reference>
<dbReference type="Proteomes" id="UP001159363">
    <property type="component" value="Chromosome 3"/>
</dbReference>
<evidence type="ECO:0000313" key="3">
    <source>
        <dbReference type="Proteomes" id="UP001159363"/>
    </source>
</evidence>
<dbReference type="EMBL" id="JARBHB010000003">
    <property type="protein sequence ID" value="KAJ8888944.1"/>
    <property type="molecule type" value="Genomic_DNA"/>
</dbReference>
<comment type="caution">
    <text evidence="2">The sequence shown here is derived from an EMBL/GenBank/DDBJ whole genome shotgun (WGS) entry which is preliminary data.</text>
</comment>
<name>A0ABQ9HX53_9NEOP</name>
<accession>A0ABQ9HX53</accession>
<organism evidence="2 3">
    <name type="scientific">Dryococelus australis</name>
    <dbReference type="NCBI Taxonomy" id="614101"/>
    <lineage>
        <taxon>Eukaryota</taxon>
        <taxon>Metazoa</taxon>
        <taxon>Ecdysozoa</taxon>
        <taxon>Arthropoda</taxon>
        <taxon>Hexapoda</taxon>
        <taxon>Insecta</taxon>
        <taxon>Pterygota</taxon>
        <taxon>Neoptera</taxon>
        <taxon>Polyneoptera</taxon>
        <taxon>Phasmatodea</taxon>
        <taxon>Verophasmatodea</taxon>
        <taxon>Anareolatae</taxon>
        <taxon>Phasmatidae</taxon>
        <taxon>Eurycanthinae</taxon>
        <taxon>Dryococelus</taxon>
    </lineage>
</organism>
<sequence length="657" mass="71246">MPDRDNSPDHNTAESTIPLLYHLFLVNLLDSLVGRVLSRISRSSPPLHSCTCKQVWKKMLRRNQRTLLVHTVFDTFWRMLAQSSPSTVTDDDQCTVDIGISIHKTAESSLQFVELANFSVLLHVATSPSLPLPPLLGGRSVVFSRMTSPMPVGESDGIDWSQLAAGAVPACGPRPAEIGSDAGHCGRHLARACFTAGDNGSSCVSRTVENSGARPFMRASGPCSAGPPCKPAGAAAAPCKPGMSCEPRVYNFDYNSSWLVFRVCGMPQIWFSWLACSSPTMANWVQSPAGSPDFRKCESCRTMLLVSGFPQGFPVSLALSLRRCCSPQSPSPALKTSLLRATQISSLHIITEQFRLHRYQLYWAHGGFKGISNGLRNQLHKSSNPQPRVITCGGNQQHHCVKREGLVCYGLFTTTKSERPQWLSGLSTRLSPRRTGFDSWEKGGGGGGNCAGRCRWSASFLGDLPFPPLLHSAAAPYSPRIDVKDPPNLFTHSFTRLLFDIGHITHVLLLQKAWRTTCLSGERTALIDGRGVPGRRAAPAPDKEPIFINPGIKRAAGAELMTRGHLSASRGPSSLAAHSDYARPCIFTAATVAERLARSPPTKTNRAQSPAGPQDFRKWESCRTMPLVCGSSRGSPVSPAPSFRRCSLFTSNTLIGS</sequence>
<gene>
    <name evidence="2" type="ORF">PR048_008438</name>
</gene>
<proteinExistence type="predicted"/>
<evidence type="ECO:0000256" key="1">
    <source>
        <dbReference type="SAM" id="MobiDB-lite"/>
    </source>
</evidence>
<keyword evidence="3" id="KW-1185">Reference proteome</keyword>
<protein>
    <submittedName>
        <fullName evidence="2">Uncharacterized protein</fullName>
    </submittedName>
</protein>